<organism evidence="4 5">
    <name type="scientific">Jaapia argillacea MUCL 33604</name>
    <dbReference type="NCBI Taxonomy" id="933084"/>
    <lineage>
        <taxon>Eukaryota</taxon>
        <taxon>Fungi</taxon>
        <taxon>Dikarya</taxon>
        <taxon>Basidiomycota</taxon>
        <taxon>Agaricomycotina</taxon>
        <taxon>Agaricomycetes</taxon>
        <taxon>Agaricomycetidae</taxon>
        <taxon>Jaapiales</taxon>
        <taxon>Jaapiaceae</taxon>
        <taxon>Jaapia</taxon>
    </lineage>
</organism>
<feature type="region of interest" description="Disordered" evidence="3">
    <location>
        <begin position="173"/>
        <end position="198"/>
    </location>
</feature>
<keyword evidence="1" id="KW-0677">Repeat</keyword>
<dbReference type="OrthoDB" id="10057496at2759"/>
<accession>A0A067PR67</accession>
<keyword evidence="2" id="KW-0040">ANK repeat</keyword>
<dbReference type="SMART" id="SM00248">
    <property type="entry name" value="ANK"/>
    <property type="match status" value="2"/>
</dbReference>
<evidence type="ECO:0000256" key="1">
    <source>
        <dbReference type="ARBA" id="ARBA00022737"/>
    </source>
</evidence>
<dbReference type="Gene3D" id="1.25.40.20">
    <property type="entry name" value="Ankyrin repeat-containing domain"/>
    <property type="match status" value="1"/>
</dbReference>
<name>A0A067PR67_9AGAM</name>
<dbReference type="SUPFAM" id="SSF48403">
    <property type="entry name" value="Ankyrin repeat"/>
    <property type="match status" value="1"/>
</dbReference>
<evidence type="ECO:0000313" key="4">
    <source>
        <dbReference type="EMBL" id="KDQ56305.1"/>
    </source>
</evidence>
<proteinExistence type="predicted"/>
<dbReference type="InParanoid" id="A0A067PR67"/>
<dbReference type="HOGENOM" id="CLU_000134_20_1_1"/>
<sequence length="198" mass="21563">MSVKPSEEDKEELLLSCRYGDLEDIQSFVQKYNPESLADIRDENGNTILHMTCGNGHMDVLNHLLPLLPPSLLATQNEALSTPLHWACINAHLPIVQALVQHKEGPGIDLIDIKNSAGRTPLGEAEIAGWDEGAKWLVGVMNLDDAGGSQEQEGAEEEVVDDAQDIEVEIQDADGQIATMSISRPKNPESPQKPAEQP</sequence>
<evidence type="ECO:0000256" key="2">
    <source>
        <dbReference type="ARBA" id="ARBA00023043"/>
    </source>
</evidence>
<evidence type="ECO:0000313" key="5">
    <source>
        <dbReference type="Proteomes" id="UP000027265"/>
    </source>
</evidence>
<evidence type="ECO:0000256" key="3">
    <source>
        <dbReference type="SAM" id="MobiDB-lite"/>
    </source>
</evidence>
<dbReference type="AlphaFoldDB" id="A0A067PR67"/>
<dbReference type="InterPro" id="IPR002110">
    <property type="entry name" value="Ankyrin_rpt"/>
</dbReference>
<dbReference type="InterPro" id="IPR036770">
    <property type="entry name" value="Ankyrin_rpt-contain_sf"/>
</dbReference>
<gene>
    <name evidence="4" type="ORF">JAAARDRAFT_158326</name>
</gene>
<dbReference type="STRING" id="933084.A0A067PR67"/>
<dbReference type="EMBL" id="KL197722">
    <property type="protein sequence ID" value="KDQ56305.1"/>
    <property type="molecule type" value="Genomic_DNA"/>
</dbReference>
<dbReference type="FunCoup" id="A0A067PR67">
    <property type="interactions" value="26"/>
</dbReference>
<dbReference type="PANTHER" id="PTHR24171:SF8">
    <property type="entry name" value="BRCA1-ASSOCIATED RING DOMAIN PROTEIN 1"/>
    <property type="match status" value="1"/>
</dbReference>
<keyword evidence="5" id="KW-1185">Reference proteome</keyword>
<dbReference type="GO" id="GO:0004842">
    <property type="term" value="F:ubiquitin-protein transferase activity"/>
    <property type="evidence" value="ECO:0007669"/>
    <property type="project" value="TreeGrafter"/>
</dbReference>
<dbReference type="Proteomes" id="UP000027265">
    <property type="component" value="Unassembled WGS sequence"/>
</dbReference>
<dbReference type="GO" id="GO:0085020">
    <property type="term" value="P:protein K6-linked ubiquitination"/>
    <property type="evidence" value="ECO:0007669"/>
    <property type="project" value="TreeGrafter"/>
</dbReference>
<dbReference type="Pfam" id="PF12796">
    <property type="entry name" value="Ank_2"/>
    <property type="match status" value="1"/>
</dbReference>
<dbReference type="PANTHER" id="PTHR24171">
    <property type="entry name" value="ANKYRIN REPEAT DOMAIN-CONTAINING PROTEIN 39-RELATED"/>
    <property type="match status" value="1"/>
</dbReference>
<protein>
    <submittedName>
        <fullName evidence="4">Uncharacterized protein</fullName>
    </submittedName>
</protein>
<reference evidence="5" key="1">
    <citation type="journal article" date="2014" name="Proc. Natl. Acad. Sci. U.S.A.">
        <title>Extensive sampling of basidiomycete genomes demonstrates inadequacy of the white-rot/brown-rot paradigm for wood decay fungi.</title>
        <authorList>
            <person name="Riley R."/>
            <person name="Salamov A.A."/>
            <person name="Brown D.W."/>
            <person name="Nagy L.G."/>
            <person name="Floudas D."/>
            <person name="Held B.W."/>
            <person name="Levasseur A."/>
            <person name="Lombard V."/>
            <person name="Morin E."/>
            <person name="Otillar R."/>
            <person name="Lindquist E.A."/>
            <person name="Sun H."/>
            <person name="LaButti K.M."/>
            <person name="Schmutz J."/>
            <person name="Jabbour D."/>
            <person name="Luo H."/>
            <person name="Baker S.E."/>
            <person name="Pisabarro A.G."/>
            <person name="Walton J.D."/>
            <person name="Blanchette R.A."/>
            <person name="Henrissat B."/>
            <person name="Martin F."/>
            <person name="Cullen D."/>
            <person name="Hibbett D.S."/>
            <person name="Grigoriev I.V."/>
        </authorList>
    </citation>
    <scope>NUCLEOTIDE SEQUENCE [LARGE SCALE GENOMIC DNA]</scope>
    <source>
        <strain evidence="5">MUCL 33604</strain>
    </source>
</reference>